<organism evidence="1 2">
    <name type="scientific">Romanomermis culicivorax</name>
    <name type="common">Nematode worm</name>
    <dbReference type="NCBI Taxonomy" id="13658"/>
    <lineage>
        <taxon>Eukaryota</taxon>
        <taxon>Metazoa</taxon>
        <taxon>Ecdysozoa</taxon>
        <taxon>Nematoda</taxon>
        <taxon>Enoplea</taxon>
        <taxon>Dorylaimia</taxon>
        <taxon>Mermithida</taxon>
        <taxon>Mermithoidea</taxon>
        <taxon>Mermithidae</taxon>
        <taxon>Romanomermis</taxon>
    </lineage>
</organism>
<proteinExistence type="predicted"/>
<sequence>MSKIKERANFLKVPGCPQFDGNDLSNNNASENKRFYRFPDAKDQNSLHYMLFPTVNKIFCEDDWIDSTSICATQPDIYRNLNQIAHTLLTINCQNAVVERGFRQTSHNIFTLYDNVYTLLHIPICHKKLSKKNE</sequence>
<name>A0A915HUE0_ROMCU</name>
<dbReference type="WBParaSite" id="nRc.2.0.1.t05161-RA">
    <property type="protein sequence ID" value="nRc.2.0.1.t05161-RA"/>
    <property type="gene ID" value="nRc.2.0.1.g05161"/>
</dbReference>
<evidence type="ECO:0000313" key="1">
    <source>
        <dbReference type="Proteomes" id="UP000887565"/>
    </source>
</evidence>
<accession>A0A915HUE0</accession>
<evidence type="ECO:0000313" key="2">
    <source>
        <dbReference type="WBParaSite" id="nRc.2.0.1.t05161-RA"/>
    </source>
</evidence>
<dbReference type="AlphaFoldDB" id="A0A915HUE0"/>
<reference evidence="2" key="1">
    <citation type="submission" date="2022-11" db="UniProtKB">
        <authorList>
            <consortium name="WormBaseParasite"/>
        </authorList>
    </citation>
    <scope>IDENTIFICATION</scope>
</reference>
<dbReference type="Proteomes" id="UP000887565">
    <property type="component" value="Unplaced"/>
</dbReference>
<protein>
    <submittedName>
        <fullName evidence="2">Transposase</fullName>
    </submittedName>
</protein>
<keyword evidence="1" id="KW-1185">Reference proteome</keyword>